<proteinExistence type="predicted"/>
<feature type="transmembrane region" description="Helical" evidence="1">
    <location>
        <begin position="19"/>
        <end position="38"/>
    </location>
</feature>
<dbReference type="RefSeq" id="WP_338731518.1">
    <property type="nucleotide sequence ID" value="NZ_CP136925.1"/>
</dbReference>
<gene>
    <name evidence="2" type="ORF">R3L15_10255</name>
</gene>
<keyword evidence="1" id="KW-1133">Transmembrane helix</keyword>
<feature type="transmembrane region" description="Helical" evidence="1">
    <location>
        <begin position="86"/>
        <end position="104"/>
    </location>
</feature>
<dbReference type="KEGG" id="mcaa:R3L15_10255"/>
<evidence type="ECO:0000313" key="2">
    <source>
        <dbReference type="EMBL" id="WXA12501.1"/>
    </source>
</evidence>
<keyword evidence="1" id="KW-0472">Membrane</keyword>
<name>A0AAU6P561_9FLAO</name>
<organism evidence="2">
    <name type="scientific">Mangrovimonas cancribranchiae</name>
    <dbReference type="NCBI Taxonomy" id="3080055"/>
    <lineage>
        <taxon>Bacteria</taxon>
        <taxon>Pseudomonadati</taxon>
        <taxon>Bacteroidota</taxon>
        <taxon>Flavobacteriia</taxon>
        <taxon>Flavobacteriales</taxon>
        <taxon>Flavobacteriaceae</taxon>
        <taxon>Mangrovimonas</taxon>
    </lineage>
</organism>
<protein>
    <submittedName>
        <fullName evidence="2">Uncharacterized protein</fullName>
    </submittedName>
</protein>
<dbReference type="AlphaFoldDB" id="A0AAU6P561"/>
<dbReference type="EMBL" id="CP136925">
    <property type="protein sequence ID" value="WXA12501.1"/>
    <property type="molecule type" value="Genomic_DNA"/>
</dbReference>
<sequence>MNVTELDLNLWNMTKLTKILLSIPSIVGIVYLITFWSIDFFKWITNNIIGFEYQAPIVNGLILIQIAYLIYRLWNFKNIDKDKKTMWTVLLVIFNSVTSLIYIWKKDNEFEQLNKNTVHNNV</sequence>
<reference evidence="2" key="1">
    <citation type="submission" date="2023-10" db="EMBL/GenBank/DDBJ databases">
        <title>Culture-based analysis of two novel bacteria associated with mangrove crab gills.</title>
        <authorList>
            <person name="Yang X."/>
            <person name="Garuglieri E."/>
            <person name="Van Goethem M.W."/>
            <person name="Fusi M."/>
            <person name="Marasco R."/>
            <person name="Daffonchio D.G."/>
        </authorList>
    </citation>
    <scope>NUCLEOTIDE SEQUENCE</scope>
    <source>
        <strain evidence="2">UG2-1</strain>
    </source>
</reference>
<evidence type="ECO:0000256" key="1">
    <source>
        <dbReference type="SAM" id="Phobius"/>
    </source>
</evidence>
<accession>A0AAU6P561</accession>
<keyword evidence="1" id="KW-0812">Transmembrane</keyword>
<feature type="transmembrane region" description="Helical" evidence="1">
    <location>
        <begin position="53"/>
        <end position="74"/>
    </location>
</feature>